<gene>
    <name evidence="3 7" type="primary">grpE</name>
    <name evidence="7" type="ORF">OEV82_00645</name>
</gene>
<feature type="compositionally biased region" description="Acidic residues" evidence="6">
    <location>
        <begin position="41"/>
        <end position="55"/>
    </location>
</feature>
<dbReference type="InterPro" id="IPR009012">
    <property type="entry name" value="GrpE_head"/>
</dbReference>
<dbReference type="Pfam" id="PF01025">
    <property type="entry name" value="GrpE"/>
    <property type="match status" value="1"/>
</dbReference>
<dbReference type="Proteomes" id="UP001208656">
    <property type="component" value="Unassembled WGS sequence"/>
</dbReference>
<sequence>MLEEKEEIKMEDKELEKESQITNEAQEEPILDQHEQSSAKEDEELNNQEETNVENDEIKSLQERIEQLEKELEEKEDRLLRIQAEYDNYRKRTRNEMVALKEYGSQDLATELLPALDNFERALQSNVTSEDGKSLLQGVEMVYKSILETFKNAGIEQIETVGKEFNPHEHHAVMQGNDDQYDSNIVIEELQKGYKLKDRVIRPAMVKVNQ</sequence>
<dbReference type="EMBL" id="JAOUSE010000001">
    <property type="protein sequence ID" value="MCU9592959.1"/>
    <property type="molecule type" value="Genomic_DNA"/>
</dbReference>
<name>A0ABT2WBA5_9BACI</name>
<comment type="function">
    <text evidence="3 4">Participates actively in the response to hyperosmotic and heat shock by preventing the aggregation of stress-denatured proteins, in association with DnaK and GrpE. It is the nucleotide exchange factor for DnaK and may function as a thermosensor. Unfolded proteins bind initially to DnaJ; upon interaction with the DnaJ-bound protein, DnaK hydrolyzes its bound ATP, resulting in the formation of a stable complex. GrpE releases ADP from DnaK; ATP binding to DnaK triggers the release of the substrate protein, thus completing the reaction cycle. Several rounds of ATP-dependent interactions between DnaJ, DnaK and GrpE are required for fully efficient folding.</text>
</comment>
<evidence type="ECO:0000256" key="6">
    <source>
        <dbReference type="SAM" id="MobiDB-lite"/>
    </source>
</evidence>
<dbReference type="Gene3D" id="3.90.20.20">
    <property type="match status" value="1"/>
</dbReference>
<dbReference type="PANTHER" id="PTHR21237:SF23">
    <property type="entry name" value="GRPE PROTEIN HOMOLOG, MITOCHONDRIAL"/>
    <property type="match status" value="1"/>
</dbReference>
<dbReference type="Gene3D" id="2.30.22.10">
    <property type="entry name" value="Head domain of nucleotide exchange factor GrpE"/>
    <property type="match status" value="1"/>
</dbReference>
<dbReference type="PRINTS" id="PR00773">
    <property type="entry name" value="GRPEPROTEIN"/>
</dbReference>
<evidence type="ECO:0000256" key="5">
    <source>
        <dbReference type="RuleBase" id="RU004478"/>
    </source>
</evidence>
<keyword evidence="8" id="KW-1185">Reference proteome</keyword>
<dbReference type="InterPro" id="IPR013805">
    <property type="entry name" value="GrpE_CC"/>
</dbReference>
<keyword evidence="3" id="KW-0963">Cytoplasm</keyword>
<dbReference type="InterPro" id="IPR000740">
    <property type="entry name" value="GrpE"/>
</dbReference>
<feature type="compositionally biased region" description="Basic and acidic residues" evidence="6">
    <location>
        <begin position="31"/>
        <end position="40"/>
    </location>
</feature>
<proteinExistence type="inferred from homology"/>
<evidence type="ECO:0000313" key="8">
    <source>
        <dbReference type="Proteomes" id="UP001208656"/>
    </source>
</evidence>
<accession>A0ABT2WBA5</accession>
<keyword evidence="3 4" id="KW-0346">Stress response</keyword>
<dbReference type="RefSeq" id="WP_263060678.1">
    <property type="nucleotide sequence ID" value="NZ_JAOUSE010000001.1"/>
</dbReference>
<dbReference type="PANTHER" id="PTHR21237">
    <property type="entry name" value="GRPE PROTEIN"/>
    <property type="match status" value="1"/>
</dbReference>
<dbReference type="PROSITE" id="PS01071">
    <property type="entry name" value="GRPE"/>
    <property type="match status" value="1"/>
</dbReference>
<evidence type="ECO:0000256" key="4">
    <source>
        <dbReference type="RuleBase" id="RU000639"/>
    </source>
</evidence>
<dbReference type="SUPFAM" id="SSF58014">
    <property type="entry name" value="Coiled-coil domain of nucleotide exchange factor GrpE"/>
    <property type="match status" value="1"/>
</dbReference>
<comment type="subcellular location">
    <subcellularLocation>
        <location evidence="3">Cytoplasm</location>
    </subcellularLocation>
</comment>
<dbReference type="HAMAP" id="MF_01151">
    <property type="entry name" value="GrpE"/>
    <property type="match status" value="1"/>
</dbReference>
<dbReference type="CDD" id="cd00446">
    <property type="entry name" value="GrpE"/>
    <property type="match status" value="1"/>
</dbReference>
<organism evidence="7 8">
    <name type="scientific">Pallidibacillus thermolactis</name>
    <dbReference type="NCBI Taxonomy" id="251051"/>
    <lineage>
        <taxon>Bacteria</taxon>
        <taxon>Bacillati</taxon>
        <taxon>Bacillota</taxon>
        <taxon>Bacilli</taxon>
        <taxon>Bacillales</taxon>
        <taxon>Bacillaceae</taxon>
        <taxon>Pallidibacillus</taxon>
    </lineage>
</organism>
<evidence type="ECO:0000256" key="1">
    <source>
        <dbReference type="ARBA" id="ARBA00009054"/>
    </source>
</evidence>
<evidence type="ECO:0000313" key="7">
    <source>
        <dbReference type="EMBL" id="MCU9592959.1"/>
    </source>
</evidence>
<dbReference type="NCBIfam" id="NF010738">
    <property type="entry name" value="PRK14140.1"/>
    <property type="match status" value="1"/>
</dbReference>
<feature type="compositionally biased region" description="Basic and acidic residues" evidence="6">
    <location>
        <begin position="1"/>
        <end position="19"/>
    </location>
</feature>
<evidence type="ECO:0000256" key="3">
    <source>
        <dbReference type="HAMAP-Rule" id="MF_01151"/>
    </source>
</evidence>
<comment type="caution">
    <text evidence="7">The sequence shown here is derived from an EMBL/GenBank/DDBJ whole genome shotgun (WGS) entry which is preliminary data.</text>
</comment>
<protein>
    <recommendedName>
        <fullName evidence="3 4">Protein GrpE</fullName>
    </recommendedName>
    <alternativeName>
        <fullName evidence="3">HSP-70 cofactor</fullName>
    </alternativeName>
</protein>
<dbReference type="SUPFAM" id="SSF51064">
    <property type="entry name" value="Head domain of nucleotide exchange factor GrpE"/>
    <property type="match status" value="1"/>
</dbReference>
<keyword evidence="2 3" id="KW-0143">Chaperone</keyword>
<comment type="subunit">
    <text evidence="3">Homodimer.</text>
</comment>
<feature type="region of interest" description="Disordered" evidence="6">
    <location>
        <begin position="1"/>
        <end position="60"/>
    </location>
</feature>
<reference evidence="7 8" key="1">
    <citation type="submission" date="2022-10" db="EMBL/GenBank/DDBJ databases">
        <title>Description of Fervidibacillus gen. nov. in the family Fervidibacillaceae fam. nov. with two species, Fervidibacillus albus sp. nov., and Fervidibacillus halotolerans sp. nov., isolated from tidal flat sediments.</title>
        <authorList>
            <person name="Kwon K.K."/>
            <person name="Yang S.-H."/>
        </authorList>
    </citation>
    <scope>NUCLEOTIDE SEQUENCE [LARGE SCALE GENOMIC DNA]</scope>
    <source>
        <strain evidence="7 8">DSM 23332</strain>
    </source>
</reference>
<evidence type="ECO:0000256" key="2">
    <source>
        <dbReference type="ARBA" id="ARBA00023186"/>
    </source>
</evidence>
<comment type="similarity">
    <text evidence="1 3 5">Belongs to the GrpE family.</text>
</comment>